<feature type="domain" description="ChsH2 C-terminal OB-fold" evidence="1">
    <location>
        <begin position="47"/>
        <end position="109"/>
    </location>
</feature>
<dbReference type="InParanoid" id="A0A212QNP9"/>
<dbReference type="PANTHER" id="PTHR34075:SF5">
    <property type="entry name" value="BLR3430 PROTEIN"/>
    <property type="match status" value="1"/>
</dbReference>
<dbReference type="InterPro" id="IPR022002">
    <property type="entry name" value="ChsH2_Znr"/>
</dbReference>
<dbReference type="AlphaFoldDB" id="A0A212QNP9"/>
<protein>
    <recommendedName>
        <fullName evidence="5">Transcriptional regulator</fullName>
    </recommendedName>
</protein>
<reference evidence="4" key="1">
    <citation type="submission" date="2017-06" db="EMBL/GenBank/DDBJ databases">
        <authorList>
            <person name="Varghese N."/>
            <person name="Submissions S."/>
        </authorList>
    </citation>
    <scope>NUCLEOTIDE SEQUENCE [LARGE SCALE GENOMIC DNA]</scope>
    <source>
        <strain evidence="4">JAD2</strain>
    </source>
</reference>
<dbReference type="EMBL" id="FYEK01000012">
    <property type="protein sequence ID" value="SNB61044.1"/>
    <property type="molecule type" value="Genomic_DNA"/>
</dbReference>
<evidence type="ECO:0008006" key="5">
    <source>
        <dbReference type="Google" id="ProtNLM"/>
    </source>
</evidence>
<dbReference type="RefSeq" id="WP_088570465.1">
    <property type="nucleotide sequence ID" value="NZ_FYEK01000012.1"/>
</dbReference>
<dbReference type="InterPro" id="IPR002878">
    <property type="entry name" value="ChsH2_C"/>
</dbReference>
<proteinExistence type="predicted"/>
<dbReference type="OrthoDB" id="7595207at2"/>
<evidence type="ECO:0000259" key="2">
    <source>
        <dbReference type="Pfam" id="PF12172"/>
    </source>
</evidence>
<name>A0A212QNP9_9CHLR</name>
<gene>
    <name evidence="3" type="ORF">SAMN02746019_00026590</name>
</gene>
<keyword evidence="4" id="KW-1185">Reference proteome</keyword>
<dbReference type="SUPFAM" id="SSF50249">
    <property type="entry name" value="Nucleic acid-binding proteins"/>
    <property type="match status" value="1"/>
</dbReference>
<organism evidence="3 4">
    <name type="scientific">Thermoflexus hugenholtzii JAD2</name>
    <dbReference type="NCBI Taxonomy" id="877466"/>
    <lineage>
        <taxon>Bacteria</taxon>
        <taxon>Bacillati</taxon>
        <taxon>Chloroflexota</taxon>
        <taxon>Thermoflexia</taxon>
        <taxon>Thermoflexales</taxon>
        <taxon>Thermoflexaceae</taxon>
        <taxon>Thermoflexus</taxon>
    </lineage>
</organism>
<dbReference type="Pfam" id="PF01796">
    <property type="entry name" value="OB_ChsH2_C"/>
    <property type="match status" value="1"/>
</dbReference>
<evidence type="ECO:0000259" key="1">
    <source>
        <dbReference type="Pfam" id="PF01796"/>
    </source>
</evidence>
<dbReference type="InterPro" id="IPR012340">
    <property type="entry name" value="NA-bd_OB-fold"/>
</dbReference>
<evidence type="ECO:0000313" key="4">
    <source>
        <dbReference type="Proteomes" id="UP000197025"/>
    </source>
</evidence>
<dbReference type="PANTHER" id="PTHR34075">
    <property type="entry name" value="BLR3430 PROTEIN"/>
    <property type="match status" value="1"/>
</dbReference>
<accession>A0A212QNP9</accession>
<dbReference type="Proteomes" id="UP000197025">
    <property type="component" value="Unassembled WGS sequence"/>
</dbReference>
<dbReference type="Pfam" id="PF12172">
    <property type="entry name" value="zf-ChsH2"/>
    <property type="match status" value="1"/>
</dbReference>
<dbReference type="InterPro" id="IPR052513">
    <property type="entry name" value="Thioester_dehydratase-like"/>
</dbReference>
<sequence>MHPARAWRGRRQRYVLEGEICEGCGARLFPPRDICPECQRPARTPYPLSGRGEVYSYTVVYEPPVGYEDQVPYVVALVKLEEGPLVSAMLTDALPEEVYIGMPVEMVTRVLHRQGERGVIAYGYKFRPVLRAAVLQAAQPVPATA</sequence>
<evidence type="ECO:0000313" key="3">
    <source>
        <dbReference type="EMBL" id="SNB61044.1"/>
    </source>
</evidence>
<feature type="domain" description="ChsH2 rubredoxin-like zinc ribbon" evidence="2">
    <location>
        <begin position="11"/>
        <end position="40"/>
    </location>
</feature>